<dbReference type="AlphaFoldDB" id="C0XKE3"/>
<comment type="caution">
    <text evidence="12">The sequence shown here is derived from an EMBL/GenBank/DDBJ whole genome shotgun (WGS) entry which is preliminary data.</text>
</comment>
<evidence type="ECO:0000313" key="13">
    <source>
        <dbReference type="Proteomes" id="UP000003752"/>
    </source>
</evidence>
<keyword evidence="4 10" id="KW-0808">Transferase</keyword>
<evidence type="ECO:0000313" key="12">
    <source>
        <dbReference type="EMBL" id="EEI24159.1"/>
    </source>
</evidence>
<feature type="binding site" evidence="11">
    <location>
        <position position="151"/>
    </location>
    <ligand>
        <name>Mg(2+)</name>
        <dbReference type="ChEBI" id="CHEBI:18420"/>
    </ligand>
</feature>
<dbReference type="Pfam" id="PF02424">
    <property type="entry name" value="ApbE"/>
    <property type="match status" value="1"/>
</dbReference>
<feature type="binding site" evidence="11">
    <location>
        <position position="271"/>
    </location>
    <ligand>
        <name>Mg(2+)</name>
        <dbReference type="ChEBI" id="CHEBI:18420"/>
    </ligand>
</feature>
<dbReference type="InterPro" id="IPR003374">
    <property type="entry name" value="ApbE-like_sf"/>
</dbReference>
<dbReference type="Proteomes" id="UP000003752">
    <property type="component" value="Unassembled WGS sequence"/>
</dbReference>
<evidence type="ECO:0000256" key="10">
    <source>
        <dbReference type="PIRNR" id="PIRNR006268"/>
    </source>
</evidence>
<evidence type="ECO:0000256" key="2">
    <source>
        <dbReference type="ARBA" id="ARBA00016337"/>
    </source>
</evidence>
<reference evidence="12 13" key="1">
    <citation type="submission" date="2009-01" db="EMBL/GenBank/DDBJ databases">
        <authorList>
            <person name="Qin X."/>
            <person name="Bachman B."/>
            <person name="Battles P."/>
            <person name="Bell A."/>
            <person name="Bess C."/>
            <person name="Bickham C."/>
            <person name="Chaboub L."/>
            <person name="Chen D."/>
            <person name="Coyle M."/>
            <person name="Deiros D.R."/>
            <person name="Dinh H."/>
            <person name="Forbes L."/>
            <person name="Fowler G."/>
            <person name="Francisco L."/>
            <person name="Fu Q."/>
            <person name="Gubbala S."/>
            <person name="Hale W."/>
            <person name="Han Y."/>
            <person name="Hemphill L."/>
            <person name="Highlander S.K."/>
            <person name="Hirani K."/>
            <person name="Hogues M."/>
            <person name="Jackson L."/>
            <person name="Jakkamsetti A."/>
            <person name="Javaid M."/>
            <person name="Jiang H."/>
            <person name="Korchina V."/>
            <person name="Kovar C."/>
            <person name="Lara F."/>
            <person name="Lee S."/>
            <person name="Mata R."/>
            <person name="Mathew T."/>
            <person name="Moen C."/>
            <person name="Morales K."/>
            <person name="Munidasa M."/>
            <person name="Nazareth L."/>
            <person name="Ngo R."/>
            <person name="Nguyen L."/>
            <person name="Okwuonu G."/>
            <person name="Ongeri F."/>
            <person name="Patil S."/>
            <person name="Petrosino J."/>
            <person name="Pham C."/>
            <person name="Pham P."/>
            <person name="Pu L.-L."/>
            <person name="Puazo M."/>
            <person name="Raj R."/>
            <person name="Reid J."/>
            <person name="Rouhana J."/>
            <person name="Saada N."/>
            <person name="Shang Y."/>
            <person name="Simmons D."/>
            <person name="Thornton R."/>
            <person name="Warren J."/>
            <person name="Weissenberger G."/>
            <person name="Zhang J."/>
            <person name="Zhang L."/>
            <person name="Zhou C."/>
            <person name="Zhu D."/>
            <person name="Muzny D."/>
            <person name="Worley K."/>
            <person name="Gibbs R."/>
        </authorList>
    </citation>
    <scope>NUCLEOTIDE SEQUENCE [LARGE SCALE GENOMIC DNA]</scope>
    <source>
        <strain evidence="13">ATCC 8290 / DSM 20176 / CCUG 30140 / JCM 1155 / KCTC 3500 / NBRC 15886 / NCIMB 8040 / NRRL B-1843 / 9</strain>
    </source>
</reference>
<evidence type="ECO:0000256" key="7">
    <source>
        <dbReference type="ARBA" id="ARBA00022842"/>
    </source>
</evidence>
<sequence length="319" mass="35876">MVTVKHKKFVSQFSMMGTLISLTLFEKNEKAVFDIYDYLQKMDDLFSANRPDSKLAEINRNAGIQPVKVSNECFSLISDAIRYSKKYSDSFNVLIGPLVKTWKIGFGGQNVPSQFEIIRDLKLVHPSRVVLDPVKQTVYLKDKGMQLDLGAIAKGYFADQIIKQLKEHDIDTGIINLGGNVQVLGNNPLSKDGYWGIGIRDSRFEDNQSAAIVHTKAKTFVTSGIKERYFKIGKKVYHHILSPQTGYPEKSDAIQVTIITDNSELAEVLSTVCFFRGTHRGKQLIDRLPNVEAIFINQKGQLITTKGLKSLGKGVYFYE</sequence>
<dbReference type="GO" id="GO:0046872">
    <property type="term" value="F:metal ion binding"/>
    <property type="evidence" value="ECO:0007669"/>
    <property type="project" value="UniProtKB-UniRule"/>
</dbReference>
<organism evidence="12 13">
    <name type="scientific">Lentilactobacillus hilgardii (strain ATCC 8290 / DSM 20176 / CCUG 30140 / JCM 1155 / KCTC 3500 / NBRC 15886 / NCIMB 8040 / NRRL B-1843 / 9)</name>
    <dbReference type="NCBI Taxonomy" id="1423757"/>
    <lineage>
        <taxon>Bacteria</taxon>
        <taxon>Bacillati</taxon>
        <taxon>Bacillota</taxon>
        <taxon>Bacilli</taxon>
        <taxon>Lactobacillales</taxon>
        <taxon>Lactobacillaceae</taxon>
        <taxon>Lentilactobacillus</taxon>
    </lineage>
</organism>
<evidence type="ECO:0000256" key="1">
    <source>
        <dbReference type="ARBA" id="ARBA00011955"/>
    </source>
</evidence>
<dbReference type="PANTHER" id="PTHR30040:SF2">
    <property type="entry name" value="FAD:PROTEIN FMN TRANSFERASE"/>
    <property type="match status" value="1"/>
</dbReference>
<evidence type="ECO:0000256" key="11">
    <source>
        <dbReference type="PIRSR" id="PIRSR006268-2"/>
    </source>
</evidence>
<dbReference type="HOGENOM" id="CLU_044403_1_0_9"/>
<keyword evidence="5 10" id="KW-0479">Metal-binding</keyword>
<evidence type="ECO:0000256" key="3">
    <source>
        <dbReference type="ARBA" id="ARBA00022630"/>
    </source>
</evidence>
<dbReference type="PIRSF" id="PIRSF006268">
    <property type="entry name" value="ApbE"/>
    <property type="match status" value="1"/>
</dbReference>
<evidence type="ECO:0000256" key="5">
    <source>
        <dbReference type="ARBA" id="ARBA00022723"/>
    </source>
</evidence>
<comment type="similarity">
    <text evidence="10">Belongs to the ApbE family.</text>
</comment>
<dbReference type="Gene3D" id="3.10.520.10">
    <property type="entry name" value="ApbE-like domains"/>
    <property type="match status" value="1"/>
</dbReference>
<name>C0XKE3_LENH9</name>
<proteinExistence type="inferred from homology"/>
<gene>
    <name evidence="12" type="primary">apbE3</name>
    <name evidence="12" type="ORF">HMPREF0519_1704</name>
</gene>
<keyword evidence="3 10" id="KW-0285">Flavoprotein</keyword>
<comment type="cofactor">
    <cofactor evidence="11">
        <name>Mg(2+)</name>
        <dbReference type="ChEBI" id="CHEBI:18420"/>
    </cofactor>
    <cofactor evidence="11">
        <name>Mn(2+)</name>
        <dbReference type="ChEBI" id="CHEBI:29035"/>
    </cofactor>
    <text evidence="11">Magnesium. Can also use manganese.</text>
</comment>
<dbReference type="GO" id="GO:0016740">
    <property type="term" value="F:transferase activity"/>
    <property type="evidence" value="ECO:0007669"/>
    <property type="project" value="UniProtKB-UniRule"/>
</dbReference>
<dbReference type="EC" id="2.7.1.180" evidence="1 10"/>
<protein>
    <recommendedName>
        <fullName evidence="2 10">FAD:protein FMN transferase</fullName>
        <ecNumber evidence="1 10">2.7.1.180</ecNumber>
    </recommendedName>
    <alternativeName>
        <fullName evidence="8 10">Flavin transferase</fullName>
    </alternativeName>
</protein>
<evidence type="ECO:0000256" key="4">
    <source>
        <dbReference type="ARBA" id="ARBA00022679"/>
    </source>
</evidence>
<comment type="catalytic activity">
    <reaction evidence="9 10">
        <text>L-threonyl-[protein] + FAD = FMN-L-threonyl-[protein] + AMP + H(+)</text>
        <dbReference type="Rhea" id="RHEA:36847"/>
        <dbReference type="Rhea" id="RHEA-COMP:11060"/>
        <dbReference type="Rhea" id="RHEA-COMP:11061"/>
        <dbReference type="ChEBI" id="CHEBI:15378"/>
        <dbReference type="ChEBI" id="CHEBI:30013"/>
        <dbReference type="ChEBI" id="CHEBI:57692"/>
        <dbReference type="ChEBI" id="CHEBI:74257"/>
        <dbReference type="ChEBI" id="CHEBI:456215"/>
        <dbReference type="EC" id="2.7.1.180"/>
    </reaction>
</comment>
<evidence type="ECO:0000256" key="6">
    <source>
        <dbReference type="ARBA" id="ARBA00022827"/>
    </source>
</evidence>
<dbReference type="PANTHER" id="PTHR30040">
    <property type="entry name" value="THIAMINE BIOSYNTHESIS LIPOPROTEIN APBE"/>
    <property type="match status" value="1"/>
</dbReference>
<dbReference type="EMBL" id="ACGP01000158">
    <property type="protein sequence ID" value="EEI24159.1"/>
    <property type="molecule type" value="Genomic_DNA"/>
</dbReference>
<keyword evidence="6 10" id="KW-0274">FAD</keyword>
<keyword evidence="13" id="KW-1185">Reference proteome</keyword>
<accession>C0XKE3</accession>
<dbReference type="SUPFAM" id="SSF143631">
    <property type="entry name" value="ApbE-like"/>
    <property type="match status" value="1"/>
</dbReference>
<evidence type="ECO:0000256" key="8">
    <source>
        <dbReference type="ARBA" id="ARBA00031306"/>
    </source>
</evidence>
<keyword evidence="7 10" id="KW-0460">Magnesium</keyword>
<evidence type="ECO:0000256" key="9">
    <source>
        <dbReference type="ARBA" id="ARBA00048540"/>
    </source>
</evidence>
<dbReference type="InterPro" id="IPR024932">
    <property type="entry name" value="ApbE"/>
</dbReference>
<dbReference type="RefSeq" id="WP_003634850.1">
    <property type="nucleotide sequence ID" value="NZ_AZDF01000050.1"/>
</dbReference>